<dbReference type="Proteomes" id="UP000786811">
    <property type="component" value="Unassembled WGS sequence"/>
</dbReference>
<accession>A0A8J2MMW7</accession>
<reference evidence="2" key="1">
    <citation type="submission" date="2021-04" db="EMBL/GenBank/DDBJ databases">
        <authorList>
            <person name="Chebbi M.A.C M."/>
        </authorList>
    </citation>
    <scope>NUCLEOTIDE SEQUENCE</scope>
</reference>
<dbReference type="OrthoDB" id="8250698at2759"/>
<dbReference type="Pfam" id="PF02958">
    <property type="entry name" value="EcKL"/>
    <property type="match status" value="1"/>
</dbReference>
<evidence type="ECO:0000259" key="1">
    <source>
        <dbReference type="SMART" id="SM00587"/>
    </source>
</evidence>
<name>A0A8J2MMW7_COTCN</name>
<gene>
    <name evidence="2" type="ORF">HICCMSTLAB_LOCUS4160</name>
</gene>
<protein>
    <recommendedName>
        <fullName evidence="1">CHK kinase-like domain-containing protein</fullName>
    </recommendedName>
</protein>
<dbReference type="PANTHER" id="PTHR11012:SF56">
    <property type="entry name" value="CHK KINASE-LIKE DOMAIN-CONTAINING PROTEIN-RELATED"/>
    <property type="match status" value="1"/>
</dbReference>
<keyword evidence="3" id="KW-1185">Reference proteome</keyword>
<dbReference type="InterPro" id="IPR004119">
    <property type="entry name" value="EcKL"/>
</dbReference>
<comment type="caution">
    <text evidence="2">The sequence shown here is derived from an EMBL/GenBank/DDBJ whole genome shotgun (WGS) entry which is preliminary data.</text>
</comment>
<organism evidence="2 3">
    <name type="scientific">Cotesia congregata</name>
    <name type="common">Parasitoid wasp</name>
    <name type="synonym">Apanteles congregatus</name>
    <dbReference type="NCBI Taxonomy" id="51543"/>
    <lineage>
        <taxon>Eukaryota</taxon>
        <taxon>Metazoa</taxon>
        <taxon>Ecdysozoa</taxon>
        <taxon>Arthropoda</taxon>
        <taxon>Hexapoda</taxon>
        <taxon>Insecta</taxon>
        <taxon>Pterygota</taxon>
        <taxon>Neoptera</taxon>
        <taxon>Endopterygota</taxon>
        <taxon>Hymenoptera</taxon>
        <taxon>Apocrita</taxon>
        <taxon>Ichneumonoidea</taxon>
        <taxon>Braconidae</taxon>
        <taxon>Microgastrinae</taxon>
        <taxon>Cotesia</taxon>
    </lineage>
</organism>
<dbReference type="InterPro" id="IPR015897">
    <property type="entry name" value="CHK_kinase-like"/>
</dbReference>
<sequence>MTKPAWLTAEFIERILRDADKDYSISVTNIEVKLATSKGDNYCSEMYRVYFDLTRDDVGKRVSKNGTILVKVASTDQQIHKELIEDINIVDNEIKMMTCTLKDMESVLKDTKLSGRCYYTQRSNPPVLVLEDLAPLGFRMADRQNGLDLCHSVLAIRRLAKFHASSVFVIEKKPKVKKLYSKGLFDTRCPPELSKLFVNGVKAMTKVAESWSEVSEQCVEKLKSLQNSAYSKACEIGMLREDEFNVINHGDFWVNNMMFKYDDKGNVIDHIFVDFQICVYGTPALDLQYYLNTSPREEVLIYNKNLLIEEYQKTLSLTMKKIGCKTCAPSLEYVKKMLLEREFLGFVVASVSLPIMIVDRDHAQGLDELASDGEFSPKAYSNEAYKIKMVRRLKEWNDLGIFD</sequence>
<dbReference type="PANTHER" id="PTHR11012">
    <property type="entry name" value="PROTEIN KINASE-LIKE DOMAIN-CONTAINING"/>
    <property type="match status" value="1"/>
</dbReference>
<dbReference type="AlphaFoldDB" id="A0A8J2MMW7"/>
<evidence type="ECO:0000313" key="2">
    <source>
        <dbReference type="EMBL" id="CAG5084631.1"/>
    </source>
</evidence>
<dbReference type="Gene3D" id="3.90.1200.10">
    <property type="match status" value="1"/>
</dbReference>
<feature type="domain" description="CHK kinase-like" evidence="1">
    <location>
        <begin position="128"/>
        <end position="321"/>
    </location>
</feature>
<dbReference type="SMART" id="SM00587">
    <property type="entry name" value="CHK"/>
    <property type="match status" value="1"/>
</dbReference>
<proteinExistence type="predicted"/>
<dbReference type="InterPro" id="IPR011009">
    <property type="entry name" value="Kinase-like_dom_sf"/>
</dbReference>
<dbReference type="EMBL" id="CAJNRD030001118">
    <property type="protein sequence ID" value="CAG5084631.1"/>
    <property type="molecule type" value="Genomic_DNA"/>
</dbReference>
<evidence type="ECO:0000313" key="3">
    <source>
        <dbReference type="Proteomes" id="UP000786811"/>
    </source>
</evidence>
<dbReference type="SUPFAM" id="SSF56112">
    <property type="entry name" value="Protein kinase-like (PK-like)"/>
    <property type="match status" value="1"/>
</dbReference>